<evidence type="ECO:0000256" key="2">
    <source>
        <dbReference type="ARBA" id="ARBA00001947"/>
    </source>
</evidence>
<keyword evidence="11" id="KW-0862">Zinc</keyword>
<dbReference type="PROSITE" id="PS00744">
    <property type="entry name" value="BETA_LACTAMASE_B_2"/>
    <property type="match status" value="1"/>
</dbReference>
<dbReference type="NCBIfam" id="NF012145">
    <property type="entry name" value="blaDIM_SIM_IMP"/>
    <property type="match status" value="1"/>
</dbReference>
<evidence type="ECO:0000256" key="9">
    <source>
        <dbReference type="ARBA" id="ARBA00022764"/>
    </source>
</evidence>
<sequence length="245" mass="27525">MRISLALCLLSILNFAVAEEVLPEIKVEKLEEGIYLHTSYLEYQGNIYEKHGLVVIDDRKAYIIDTPVLAIDTERLVKWFEERNFTIGASFSTHFHSDSSGGIEWLNKNSIPTYASELTNELLKKDGKAQAKNSFNAVSFWLVKNKIEVFYPGPGHTQDNEVVWIPSKKILFGGCFVKPDGLGYLGDANLEAWPNSARKLMSKYSNAKLVIPSHSEIGNASLLKRTWEQAVKGLNDSKKTSQLSK</sequence>
<comment type="catalytic activity">
    <reaction evidence="1">
        <text>a beta-lactam + H2O = a substituted beta-amino acid</text>
        <dbReference type="Rhea" id="RHEA:20401"/>
        <dbReference type="ChEBI" id="CHEBI:15377"/>
        <dbReference type="ChEBI" id="CHEBI:35627"/>
        <dbReference type="ChEBI" id="CHEBI:140347"/>
        <dbReference type="EC" id="3.5.2.6"/>
    </reaction>
</comment>
<dbReference type="EC" id="3.5.2.6" evidence="6"/>
<keyword evidence="7" id="KW-0479">Metal-binding</keyword>
<dbReference type="GO" id="GO:0046677">
    <property type="term" value="P:response to antibiotic"/>
    <property type="evidence" value="ECO:0007669"/>
    <property type="project" value="UniProtKB-KW"/>
</dbReference>
<evidence type="ECO:0000256" key="11">
    <source>
        <dbReference type="ARBA" id="ARBA00022833"/>
    </source>
</evidence>
<keyword evidence="15" id="KW-0614">Plasmid</keyword>
<dbReference type="InterPro" id="IPR001279">
    <property type="entry name" value="Metallo-B-lactamas"/>
</dbReference>
<comment type="subunit">
    <text evidence="5">Monomer.</text>
</comment>
<accession>A0A1B2F003</accession>
<dbReference type="NCBIfam" id="NF033088">
    <property type="entry name" value="bla_subclass_B1"/>
    <property type="match status" value="1"/>
</dbReference>
<evidence type="ECO:0000256" key="8">
    <source>
        <dbReference type="ARBA" id="ARBA00022729"/>
    </source>
</evidence>
<dbReference type="NCBIfam" id="NF012229">
    <property type="entry name" value="bla_class_B_core"/>
    <property type="match status" value="1"/>
</dbReference>
<dbReference type="Gene3D" id="3.60.15.10">
    <property type="entry name" value="Ribonuclease Z/Hydroxyacylglutathione hydrolase-like"/>
    <property type="match status" value="1"/>
</dbReference>
<evidence type="ECO:0000256" key="5">
    <source>
        <dbReference type="ARBA" id="ARBA00011245"/>
    </source>
</evidence>
<evidence type="ECO:0000256" key="10">
    <source>
        <dbReference type="ARBA" id="ARBA00022801"/>
    </source>
</evidence>
<gene>
    <name evidence="15" type="primary">blaBIM</name>
    <name evidence="15" type="ORF">IEC33019_p5366</name>
</gene>
<dbReference type="InterPro" id="IPR001018">
    <property type="entry name" value="Beta-lactamase_class-B_CS"/>
</dbReference>
<dbReference type="NCBIfam" id="NF041846">
    <property type="entry name" value="blaBIM"/>
    <property type="match status" value="1"/>
</dbReference>
<keyword evidence="10" id="KW-0378">Hydrolase</keyword>
<evidence type="ECO:0000259" key="14">
    <source>
        <dbReference type="SMART" id="SM00849"/>
    </source>
</evidence>
<dbReference type="GO" id="GO:0042597">
    <property type="term" value="C:periplasmic space"/>
    <property type="evidence" value="ECO:0007669"/>
    <property type="project" value="UniProtKB-SubCell"/>
</dbReference>
<evidence type="ECO:0000256" key="4">
    <source>
        <dbReference type="ARBA" id="ARBA00005250"/>
    </source>
</evidence>
<dbReference type="Pfam" id="PF00753">
    <property type="entry name" value="Lactamase_B"/>
    <property type="match status" value="1"/>
</dbReference>
<dbReference type="PANTHER" id="PTHR42951:SF4">
    <property type="entry name" value="ACYL-COENZYME A THIOESTERASE MBLAC2"/>
    <property type="match status" value="1"/>
</dbReference>
<dbReference type="InterPro" id="IPR050855">
    <property type="entry name" value="NDM-1-like"/>
</dbReference>
<comment type="cofactor">
    <cofactor evidence="2">
        <name>Zn(2+)</name>
        <dbReference type="ChEBI" id="CHEBI:29105"/>
    </cofactor>
</comment>
<dbReference type="GO" id="GO:0008800">
    <property type="term" value="F:beta-lactamase activity"/>
    <property type="evidence" value="ECO:0007669"/>
    <property type="project" value="UniProtKB-EC"/>
</dbReference>
<evidence type="ECO:0000256" key="7">
    <source>
        <dbReference type="ARBA" id="ARBA00022723"/>
    </source>
</evidence>
<feature type="domain" description="Metallo-beta-lactamase" evidence="14">
    <location>
        <begin position="49"/>
        <end position="214"/>
    </location>
</feature>
<dbReference type="PANTHER" id="PTHR42951">
    <property type="entry name" value="METALLO-BETA-LACTAMASE DOMAIN-CONTAINING"/>
    <property type="match status" value="1"/>
</dbReference>
<dbReference type="EMBL" id="CP016446">
    <property type="protein sequence ID" value="ANY85569.1"/>
    <property type="molecule type" value="Genomic_DNA"/>
</dbReference>
<name>A0A1B2F003_PSEPU</name>
<geneLocation type="plasmid" evidence="15">
    <name>pIEC33019</name>
</geneLocation>
<keyword evidence="9" id="KW-0574">Periplasm</keyword>
<proteinExistence type="inferred from homology"/>
<dbReference type="InterPro" id="IPR058199">
    <property type="entry name" value="BlaB//VIM/IMP-1"/>
</dbReference>
<feature type="chain" id="PRO_5008536610" description="beta-lactamase" evidence="13">
    <location>
        <begin position="19"/>
        <end position="245"/>
    </location>
</feature>
<dbReference type="AlphaFoldDB" id="A0A1B2F003"/>
<dbReference type="SMR" id="A0A1B2F003"/>
<feature type="signal peptide" evidence="13">
    <location>
        <begin position="1"/>
        <end position="18"/>
    </location>
</feature>
<evidence type="ECO:0000256" key="6">
    <source>
        <dbReference type="ARBA" id="ARBA00012865"/>
    </source>
</evidence>
<dbReference type="GO" id="GO:0008270">
    <property type="term" value="F:zinc ion binding"/>
    <property type="evidence" value="ECO:0007669"/>
    <property type="project" value="InterPro"/>
</dbReference>
<organism evidence="15">
    <name type="scientific">Pseudomonas putida</name>
    <name type="common">Arthrobacter siderocapsulatus</name>
    <dbReference type="NCBI Taxonomy" id="303"/>
    <lineage>
        <taxon>Bacteria</taxon>
        <taxon>Pseudomonadati</taxon>
        <taxon>Pseudomonadota</taxon>
        <taxon>Gammaproteobacteria</taxon>
        <taxon>Pseudomonadales</taxon>
        <taxon>Pseudomonadaceae</taxon>
        <taxon>Pseudomonas</taxon>
    </lineage>
</organism>
<dbReference type="GO" id="GO:0017001">
    <property type="term" value="P:antibiotic catabolic process"/>
    <property type="evidence" value="ECO:0007669"/>
    <property type="project" value="InterPro"/>
</dbReference>
<dbReference type="RefSeq" id="WP_099592735.1">
    <property type="nucleotide sequence ID" value="NG_203380.1"/>
</dbReference>
<evidence type="ECO:0000256" key="13">
    <source>
        <dbReference type="SAM" id="SignalP"/>
    </source>
</evidence>
<dbReference type="CARD" id="ARO:3007859">
    <property type="molecule name" value="BIM-1"/>
    <property type="mechanism identifier" value="ARO:0001004"/>
    <property type="mechanism name" value="antibiotic inactivation"/>
</dbReference>
<evidence type="ECO:0000256" key="3">
    <source>
        <dbReference type="ARBA" id="ARBA00004418"/>
    </source>
</evidence>
<comment type="similarity">
    <text evidence="4">Belongs to the metallo-beta-lactamase superfamily. Class-B beta-lactamase family.</text>
</comment>
<evidence type="ECO:0000256" key="1">
    <source>
        <dbReference type="ARBA" id="ARBA00001526"/>
    </source>
</evidence>
<dbReference type="SMART" id="SM00849">
    <property type="entry name" value="Lactamase_B"/>
    <property type="match status" value="1"/>
</dbReference>
<protein>
    <recommendedName>
        <fullName evidence="6">beta-lactamase</fullName>
        <ecNumber evidence="6">3.5.2.6</ecNumber>
    </recommendedName>
</protein>
<keyword evidence="12" id="KW-0046">Antibiotic resistance</keyword>
<dbReference type="InterPro" id="IPR036866">
    <property type="entry name" value="RibonucZ/Hydroxyglut_hydro"/>
</dbReference>
<reference evidence="15" key="1">
    <citation type="submission" date="2016-07" db="EMBL/GenBank/DDBJ databases">
        <title>New class B carbapenemase carried by novel plasmid in Pseudomonas putida enviromental strain in eastern Amazonia.</title>
        <authorList>
            <person name="Souza C.O."/>
            <person name="Lima K.V."/>
            <person name="Brasiliense D.M."/>
            <person name="Perez-Chaparro P.J."/>
            <person name="Mamizuka E.M."/>
            <person name="Lima M.O."/>
            <person name="Lima L.N."/>
            <person name="McCulloch J.A."/>
        </authorList>
    </citation>
    <scope>NUCLEOTIDE SEQUENCE [LARGE SCALE GENOMIC DNA]</scope>
    <source>
        <strain evidence="15">IEC33019</strain>
        <plasmid evidence="15">pIEC33019</plasmid>
    </source>
</reference>
<comment type="subcellular location">
    <subcellularLocation>
        <location evidence="3">Periplasm</location>
    </subcellularLocation>
</comment>
<evidence type="ECO:0000313" key="15">
    <source>
        <dbReference type="EMBL" id="ANY85569.1"/>
    </source>
</evidence>
<evidence type="ECO:0000256" key="12">
    <source>
        <dbReference type="ARBA" id="ARBA00023251"/>
    </source>
</evidence>
<keyword evidence="8 13" id="KW-0732">Signal</keyword>
<dbReference type="SUPFAM" id="SSF56281">
    <property type="entry name" value="Metallo-hydrolase/oxidoreductase"/>
    <property type="match status" value="1"/>
</dbReference>